<reference evidence="2 3" key="1">
    <citation type="submission" date="2019-06" db="EMBL/GenBank/DDBJ databases">
        <title>Sequencing the genomes of 1000 actinobacteria strains.</title>
        <authorList>
            <person name="Klenk H.-P."/>
        </authorList>
    </citation>
    <scope>NUCLEOTIDE SEQUENCE [LARGE SCALE GENOMIC DNA]</scope>
    <source>
        <strain evidence="2 3">DSM 43186</strain>
    </source>
</reference>
<dbReference type="Gene3D" id="3.90.420.10">
    <property type="entry name" value="Oxidoreductase, molybdopterin-binding domain"/>
    <property type="match status" value="1"/>
</dbReference>
<evidence type="ECO:0000259" key="1">
    <source>
        <dbReference type="Pfam" id="PF00174"/>
    </source>
</evidence>
<name>A0A543IZV1_9ACTN</name>
<dbReference type="InterPro" id="IPR036374">
    <property type="entry name" value="OxRdtase_Mopterin-bd_sf"/>
</dbReference>
<evidence type="ECO:0000313" key="3">
    <source>
        <dbReference type="Proteomes" id="UP000319213"/>
    </source>
</evidence>
<proteinExistence type="predicted"/>
<organism evidence="2 3">
    <name type="scientific">Thermopolyspora flexuosa</name>
    <dbReference type="NCBI Taxonomy" id="103836"/>
    <lineage>
        <taxon>Bacteria</taxon>
        <taxon>Bacillati</taxon>
        <taxon>Actinomycetota</taxon>
        <taxon>Actinomycetes</taxon>
        <taxon>Streptosporangiales</taxon>
        <taxon>Streptosporangiaceae</taxon>
        <taxon>Thermopolyspora</taxon>
    </lineage>
</organism>
<dbReference type="InterPro" id="IPR000572">
    <property type="entry name" value="OxRdtase_Mopterin-bd_dom"/>
</dbReference>
<dbReference type="SUPFAM" id="SSF56524">
    <property type="entry name" value="Oxidoreductase molybdopterin-binding domain"/>
    <property type="match status" value="1"/>
</dbReference>
<comment type="caution">
    <text evidence="2">The sequence shown here is derived from an EMBL/GenBank/DDBJ whole genome shotgun (WGS) entry which is preliminary data.</text>
</comment>
<dbReference type="AlphaFoldDB" id="A0A543IZV1"/>
<feature type="domain" description="Oxidoreductase molybdopterin-binding" evidence="1">
    <location>
        <begin position="40"/>
        <end position="188"/>
    </location>
</feature>
<accession>A0A543IZV1</accession>
<dbReference type="Pfam" id="PF00174">
    <property type="entry name" value="Oxidored_molyb"/>
    <property type="match status" value="1"/>
</dbReference>
<dbReference type="Proteomes" id="UP000319213">
    <property type="component" value="Unassembled WGS sequence"/>
</dbReference>
<dbReference type="PANTHER" id="PTHR43032">
    <property type="entry name" value="PROTEIN-METHIONINE-SULFOXIDE REDUCTASE"/>
    <property type="match status" value="1"/>
</dbReference>
<gene>
    <name evidence="2" type="ORF">FHX40_2823</name>
</gene>
<sequence>MPGGRHGDGSMAIVPDEMEVERRLPPGQHIPRGRPVVHYGRVPPFRPERWSLMVFGATASGTETKLTWPEFRALPRVTVVADFHCVTRFSVLDNVWTGVPATTLLELVPPAPEVRHVMIWAEYGYSANLRMSDFTSPQTLFATELDHQPLTPERGHPVRLVVPHLYAWKSVKWVRGIEYLVEDRRGFWEERGYHNIGDPWREQRYSYQEEPGEGPP</sequence>
<dbReference type="PANTHER" id="PTHR43032:SF4">
    <property type="entry name" value="OXIDOREDUCTASE MOLYBDOPTERIN-BINDING DOMAIN-CONTAINING PROTEIN"/>
    <property type="match status" value="1"/>
</dbReference>
<keyword evidence="3" id="KW-1185">Reference proteome</keyword>
<dbReference type="CDD" id="cd02109">
    <property type="entry name" value="arch_bact_SO_family_Moco"/>
    <property type="match status" value="1"/>
</dbReference>
<protein>
    <submittedName>
        <fullName evidence="2">DMSO/TMAO reductase YedYZ molybdopterin-dependent catalytic subunit</fullName>
    </submittedName>
</protein>
<evidence type="ECO:0000313" key="2">
    <source>
        <dbReference type="EMBL" id="TQM76099.1"/>
    </source>
</evidence>
<dbReference type="EMBL" id="VFPQ01000001">
    <property type="protein sequence ID" value="TQM76099.1"/>
    <property type="molecule type" value="Genomic_DNA"/>
</dbReference>